<dbReference type="GO" id="GO:0006310">
    <property type="term" value="P:DNA recombination"/>
    <property type="evidence" value="ECO:0007669"/>
    <property type="project" value="TreeGrafter"/>
</dbReference>
<evidence type="ECO:0000313" key="5">
    <source>
        <dbReference type="EMBL" id="PJA20091.1"/>
    </source>
</evidence>
<evidence type="ECO:0000256" key="3">
    <source>
        <dbReference type="ARBA" id="ARBA00023125"/>
    </source>
</evidence>
<dbReference type="Gene3D" id="3.40.1440.60">
    <property type="entry name" value="PriA, 3(prime) DNA-binding domain"/>
    <property type="match status" value="1"/>
</dbReference>
<name>A0A2M7W3W6_9BACT</name>
<dbReference type="GO" id="GO:0043138">
    <property type="term" value="F:3'-5' DNA helicase activity"/>
    <property type="evidence" value="ECO:0007669"/>
    <property type="project" value="TreeGrafter"/>
</dbReference>
<proteinExistence type="predicted"/>
<dbReference type="GO" id="GO:0005524">
    <property type="term" value="F:ATP binding"/>
    <property type="evidence" value="ECO:0007669"/>
    <property type="project" value="UniProtKB-KW"/>
</dbReference>
<keyword evidence="2" id="KW-0067">ATP-binding</keyword>
<dbReference type="GO" id="GO:0006270">
    <property type="term" value="P:DNA replication initiation"/>
    <property type="evidence" value="ECO:0007669"/>
    <property type="project" value="TreeGrafter"/>
</dbReference>
<evidence type="ECO:0000256" key="1">
    <source>
        <dbReference type="ARBA" id="ARBA00022741"/>
    </source>
</evidence>
<dbReference type="InterPro" id="IPR041222">
    <property type="entry name" value="PriA_3primeBD"/>
</dbReference>
<evidence type="ECO:0000313" key="6">
    <source>
        <dbReference type="Proteomes" id="UP000230137"/>
    </source>
</evidence>
<dbReference type="PANTHER" id="PTHR30580:SF0">
    <property type="entry name" value="PRIMOSOMAL PROTEIN N"/>
    <property type="match status" value="1"/>
</dbReference>
<gene>
    <name evidence="5" type="ORF">COX60_02850</name>
</gene>
<protein>
    <recommendedName>
        <fullName evidence="4">Primosomal protein N' 3' DNA-binding domain-containing protein</fullName>
    </recommendedName>
</protein>
<dbReference type="Gene3D" id="3.40.50.300">
    <property type="entry name" value="P-loop containing nucleotide triphosphate hydrolases"/>
    <property type="match status" value="1"/>
</dbReference>
<evidence type="ECO:0000256" key="2">
    <source>
        <dbReference type="ARBA" id="ARBA00022840"/>
    </source>
</evidence>
<dbReference type="GO" id="GO:0003677">
    <property type="term" value="F:DNA binding"/>
    <property type="evidence" value="ECO:0007669"/>
    <property type="project" value="UniProtKB-KW"/>
</dbReference>
<evidence type="ECO:0000259" key="4">
    <source>
        <dbReference type="Pfam" id="PF17764"/>
    </source>
</evidence>
<dbReference type="GO" id="GO:0006302">
    <property type="term" value="P:double-strand break repair"/>
    <property type="evidence" value="ECO:0007669"/>
    <property type="project" value="TreeGrafter"/>
</dbReference>
<dbReference type="PANTHER" id="PTHR30580">
    <property type="entry name" value="PRIMOSOMAL PROTEIN N"/>
    <property type="match status" value="1"/>
</dbReference>
<feature type="domain" description="Primosomal protein N' 3' DNA-binding" evidence="4">
    <location>
        <begin position="14"/>
        <end position="97"/>
    </location>
</feature>
<dbReference type="InterPro" id="IPR042115">
    <property type="entry name" value="PriA_3primeBD_sf"/>
</dbReference>
<reference evidence="6" key="1">
    <citation type="submission" date="2017-09" db="EMBL/GenBank/DDBJ databases">
        <title>Depth-based differentiation of microbial function through sediment-hosted aquifers and enrichment of novel symbionts in the deep terrestrial subsurface.</title>
        <authorList>
            <person name="Probst A.J."/>
            <person name="Ladd B."/>
            <person name="Jarett J.K."/>
            <person name="Geller-Mcgrath D.E."/>
            <person name="Sieber C.M.K."/>
            <person name="Emerson J.B."/>
            <person name="Anantharaman K."/>
            <person name="Thomas B.C."/>
            <person name="Malmstrom R."/>
            <person name="Stieglmeier M."/>
            <person name="Klingl A."/>
            <person name="Woyke T."/>
            <person name="Ryan C.M."/>
            <person name="Banfield J.F."/>
        </authorList>
    </citation>
    <scope>NUCLEOTIDE SEQUENCE [LARGE SCALE GENOMIC DNA]</scope>
</reference>
<comment type="caution">
    <text evidence="5">The sequence shown here is derived from an EMBL/GenBank/DDBJ whole genome shotgun (WGS) entry which is preliminary data.</text>
</comment>
<dbReference type="AlphaFoldDB" id="A0A2M7W3W6"/>
<dbReference type="Pfam" id="PF17764">
    <property type="entry name" value="PriA_3primeBD"/>
    <property type="match status" value="1"/>
</dbReference>
<keyword evidence="3" id="KW-0238">DNA-binding</keyword>
<organism evidence="5 6">
    <name type="scientific">Candidatus Berkelbacteria bacterium CG_4_10_14_0_2_um_filter_35_9_33_12</name>
    <dbReference type="NCBI Taxonomy" id="1974499"/>
    <lineage>
        <taxon>Bacteria</taxon>
        <taxon>Candidatus Berkelbacteria</taxon>
    </lineage>
</organism>
<dbReference type="EMBL" id="PFQF01000039">
    <property type="protein sequence ID" value="PJA20091.1"/>
    <property type="molecule type" value="Genomic_DNA"/>
</dbReference>
<dbReference type="InterPro" id="IPR027417">
    <property type="entry name" value="P-loop_NTPase"/>
</dbReference>
<dbReference type="SUPFAM" id="SSF52540">
    <property type="entry name" value="P-loop containing nucleoside triphosphate hydrolases"/>
    <property type="match status" value="1"/>
</dbReference>
<accession>A0A2M7W3W6</accession>
<keyword evidence="1" id="KW-0547">Nucleotide-binding</keyword>
<sequence>MKYVEAYVNHRLNNDEPLLYSIKPKDLYKIKIGQLIEVPFRNRKILAVVIKFTNRSVNYKVKNIYRIVSGKIYNNIHFELANYLSNNYYSPIGKNLFSFYGDIPKKIVENNMFNLEDKTYNQKQVEYYFSNDNQRLKFYEDLIIKNKKIVFAFATLKRAEKFAQLVGYKNNIYSNILNLNDRYDLIHKFTNNDESIIIGTRQAIFLQSNLAHIIVVDEYNHIGHENNSHPNYRSEKIVKILSKFGIKIYLFSTSPTISSINNKWNYLVDKQPKILFKSYLKSDDLNFYIESLVEKTNNILIYNPIYRSTSIFCNDCNEYVKCKNCWQNVTGIKSNGQLFCKKCQLDLADNICNLCNGANLKQIRFGLEDNLNLVKNITNDYTEISSYNIGNIDNKNKLVLATSKIFDYFNLKFERVVMFNFDFLVSSRNYNFDEKIIAILSNLKKMAIKELIITTKDEENNFFKLKTQNDLKKFYQAILKKRRDYKLQPFYSVINLVAQDNNPFKLKNDSKIIYQNLNKINEIICNNFTENIYNSKTKFWQMFLKIKIKKGEKETTKKELKNILYKLPNNWRYKVN</sequence>
<dbReference type="Proteomes" id="UP000230137">
    <property type="component" value="Unassembled WGS sequence"/>
</dbReference>